<evidence type="ECO:0000313" key="3">
    <source>
        <dbReference type="Proteomes" id="UP000516057"/>
    </source>
</evidence>
<dbReference type="KEGG" id="amon:H9L24_21320"/>
<protein>
    <submittedName>
        <fullName evidence="2">Uncharacterized protein</fullName>
    </submittedName>
</protein>
<dbReference type="RefSeq" id="WP_187736307.1">
    <property type="nucleotide sequence ID" value="NZ_CP060790.1"/>
</dbReference>
<keyword evidence="1" id="KW-0812">Transmembrane</keyword>
<organism evidence="2 3">
    <name type="scientific">Paenacidovorax monticola</name>
    <dbReference type="NCBI Taxonomy" id="1926868"/>
    <lineage>
        <taxon>Bacteria</taxon>
        <taxon>Pseudomonadati</taxon>
        <taxon>Pseudomonadota</taxon>
        <taxon>Betaproteobacteria</taxon>
        <taxon>Burkholderiales</taxon>
        <taxon>Comamonadaceae</taxon>
        <taxon>Paenacidovorax</taxon>
    </lineage>
</organism>
<feature type="transmembrane region" description="Helical" evidence="1">
    <location>
        <begin position="6"/>
        <end position="24"/>
    </location>
</feature>
<dbReference type="AlphaFoldDB" id="A0A7H0HFK7"/>
<keyword evidence="3" id="KW-1185">Reference proteome</keyword>
<gene>
    <name evidence="2" type="ORF">H9L24_21320</name>
</gene>
<name>A0A7H0HFK7_9BURK</name>
<evidence type="ECO:0000256" key="1">
    <source>
        <dbReference type="SAM" id="Phobius"/>
    </source>
</evidence>
<dbReference type="Proteomes" id="UP000516057">
    <property type="component" value="Chromosome"/>
</dbReference>
<keyword evidence="1" id="KW-0472">Membrane</keyword>
<feature type="transmembrane region" description="Helical" evidence="1">
    <location>
        <begin position="67"/>
        <end position="85"/>
    </location>
</feature>
<accession>A0A7H0HFK7</accession>
<reference evidence="2 3" key="1">
    <citation type="submission" date="2020-08" db="EMBL/GenBank/DDBJ databases">
        <title>Genome sequence of Acidovorax monticola KACC 19171T.</title>
        <authorList>
            <person name="Hyun D.-W."/>
            <person name="Bae J.-W."/>
        </authorList>
    </citation>
    <scope>NUCLEOTIDE SEQUENCE [LARGE SCALE GENOMIC DNA]</scope>
    <source>
        <strain evidence="2 3">KACC 19171</strain>
    </source>
</reference>
<dbReference type="EMBL" id="CP060790">
    <property type="protein sequence ID" value="QNP59323.1"/>
    <property type="molecule type" value="Genomic_DNA"/>
</dbReference>
<sequence>MEALMYAVWALLELVIIGTAKVLVPLASNGKWRCDGLASRESRIHSGAGALSYEHNGQRFITDTGQLLIGVLFYAIVGSAAIYALT</sequence>
<evidence type="ECO:0000313" key="2">
    <source>
        <dbReference type="EMBL" id="QNP59323.1"/>
    </source>
</evidence>
<keyword evidence="1" id="KW-1133">Transmembrane helix</keyword>
<proteinExistence type="predicted"/>